<evidence type="ECO:0000256" key="2">
    <source>
        <dbReference type="ARBA" id="ARBA00007421"/>
    </source>
</evidence>
<dbReference type="InterPro" id="IPR056773">
    <property type="entry name" value="WHD_ORC2"/>
</dbReference>
<sequence length="422" mass="46058">MSSRTRSSRSASASKPSKQQLRPALTESEDEGELSDQEQRTKARLSARHHDMVQHTDSSAEEDVDSDADDDRAGSHAAAAAGPSSAAAARGKQSSSKKRPAGVAFKDAVSLLPADLDEAMIKRTLQQLQPRNRMQKQALLQGYRAQFSHWRLLLRQHFSLLFYGFGSKQVLLEQFAQEKLTDGGVLACYGHQPGMSSKQLLQAVAGALTHRSCKGSSHSELLRLICAEPACRKLYVIVHNIDGPGLRGAEEQLWLSRLSQAPAVHLIASIDHVNAALLWDNRTAAAFKWLWLDVTSYAAYKAETSSALPILTSCKQSAAKRGAATVLSSLVSSAREVFKLLAGQQLEDPEAPGLSFPALLKLVRERFILNSEQALKSVLVEFKDHELIKLRMGPDGAEVMFVPMEPDVLRNALTEMEEGAAA</sequence>
<keyword evidence="4 5" id="KW-0539">Nucleus</keyword>
<name>A0ABY8UBY9_TETOB</name>
<keyword evidence="3 5" id="KW-0235">DNA replication</keyword>
<keyword evidence="10" id="KW-1185">Reference proteome</keyword>
<dbReference type="PANTHER" id="PTHR14052:SF0">
    <property type="entry name" value="ORIGIN RECOGNITION COMPLEX SUBUNIT 2"/>
    <property type="match status" value="1"/>
</dbReference>
<evidence type="ECO:0000256" key="1">
    <source>
        <dbReference type="ARBA" id="ARBA00004123"/>
    </source>
</evidence>
<feature type="compositionally biased region" description="Acidic residues" evidence="6">
    <location>
        <begin position="27"/>
        <end position="36"/>
    </location>
</feature>
<evidence type="ECO:0000313" key="9">
    <source>
        <dbReference type="EMBL" id="WIA18982.1"/>
    </source>
</evidence>
<protein>
    <recommendedName>
        <fullName evidence="5">Origin recognition complex subunit 2</fullName>
    </recommendedName>
</protein>
<reference evidence="9 10" key="1">
    <citation type="submission" date="2023-05" db="EMBL/GenBank/DDBJ databases">
        <title>A 100% complete, gapless, phased diploid assembly of the Scenedesmus obliquus UTEX 3031 genome.</title>
        <authorList>
            <person name="Biondi T.C."/>
            <person name="Hanschen E.R."/>
            <person name="Kwon T."/>
            <person name="Eng W."/>
            <person name="Kruse C.P.S."/>
            <person name="Koehler S.I."/>
            <person name="Kunde Y."/>
            <person name="Gleasner C.D."/>
            <person name="You Mak K.T."/>
            <person name="Polle J."/>
            <person name="Hovde B.T."/>
            <person name="Starkenburg S.R."/>
        </authorList>
    </citation>
    <scope>NUCLEOTIDE SEQUENCE [LARGE SCALE GENOMIC DNA]</scope>
    <source>
        <strain evidence="9 10">DOE0152z</strain>
    </source>
</reference>
<dbReference type="Pfam" id="PF04084">
    <property type="entry name" value="RecA-like_ORC2"/>
    <property type="match status" value="1"/>
</dbReference>
<comment type="subunit">
    <text evidence="5">Component of the origin recognition complex (ORC).</text>
</comment>
<evidence type="ECO:0000256" key="4">
    <source>
        <dbReference type="ARBA" id="ARBA00023242"/>
    </source>
</evidence>
<evidence type="ECO:0000256" key="6">
    <source>
        <dbReference type="SAM" id="MobiDB-lite"/>
    </source>
</evidence>
<organism evidence="9 10">
    <name type="scientific">Tetradesmus obliquus</name>
    <name type="common">Green alga</name>
    <name type="synonym">Acutodesmus obliquus</name>
    <dbReference type="NCBI Taxonomy" id="3088"/>
    <lineage>
        <taxon>Eukaryota</taxon>
        <taxon>Viridiplantae</taxon>
        <taxon>Chlorophyta</taxon>
        <taxon>core chlorophytes</taxon>
        <taxon>Chlorophyceae</taxon>
        <taxon>CS clade</taxon>
        <taxon>Sphaeropleales</taxon>
        <taxon>Scenedesmaceae</taxon>
        <taxon>Tetradesmus</taxon>
    </lineage>
</organism>
<feature type="domain" description="Origin recognition complex subunit 2 RecA-like" evidence="7">
    <location>
        <begin position="136"/>
        <end position="294"/>
    </location>
</feature>
<evidence type="ECO:0000256" key="5">
    <source>
        <dbReference type="RuleBase" id="RU368084"/>
    </source>
</evidence>
<evidence type="ECO:0000313" key="10">
    <source>
        <dbReference type="Proteomes" id="UP001244341"/>
    </source>
</evidence>
<evidence type="ECO:0000256" key="3">
    <source>
        <dbReference type="ARBA" id="ARBA00022705"/>
    </source>
</evidence>
<dbReference type="Pfam" id="PF24882">
    <property type="entry name" value="WHD_ORC2"/>
    <property type="match status" value="1"/>
</dbReference>
<feature type="compositionally biased region" description="Low complexity" evidence="6">
    <location>
        <begin position="75"/>
        <end position="89"/>
    </location>
</feature>
<comment type="similarity">
    <text evidence="2 5">Belongs to the ORC2 family.</text>
</comment>
<evidence type="ECO:0000259" key="8">
    <source>
        <dbReference type="Pfam" id="PF24882"/>
    </source>
</evidence>
<feature type="domain" description="Origin recognition complex subunit 2 winged-helix" evidence="8">
    <location>
        <begin position="347"/>
        <end position="407"/>
    </location>
</feature>
<feature type="compositionally biased region" description="Low complexity" evidence="6">
    <location>
        <begin position="1"/>
        <end position="14"/>
    </location>
</feature>
<accession>A0ABY8UBY9</accession>
<comment type="function">
    <text evidence="5">Component of the origin recognition complex (ORC) that binds origins of replication. DNA-binding is ATP-dependent. ORC is required to assemble the pre-replication complex necessary to initiate DNA replication.</text>
</comment>
<feature type="compositionally biased region" description="Acidic residues" evidence="6">
    <location>
        <begin position="59"/>
        <end position="70"/>
    </location>
</feature>
<dbReference type="InterPro" id="IPR056772">
    <property type="entry name" value="RecA-like_ORC2"/>
</dbReference>
<dbReference type="EMBL" id="CP126217">
    <property type="protein sequence ID" value="WIA18982.1"/>
    <property type="molecule type" value="Genomic_DNA"/>
</dbReference>
<gene>
    <name evidence="9" type="ORF">OEZ85_003649</name>
</gene>
<dbReference type="PANTHER" id="PTHR14052">
    <property type="entry name" value="ORIGIN RECOGNITION COMPLEX SUBUNIT 2"/>
    <property type="match status" value="1"/>
</dbReference>
<dbReference type="Proteomes" id="UP001244341">
    <property type="component" value="Chromosome 10b"/>
</dbReference>
<feature type="region of interest" description="Disordered" evidence="6">
    <location>
        <begin position="1"/>
        <end position="102"/>
    </location>
</feature>
<dbReference type="InterPro" id="IPR007220">
    <property type="entry name" value="ORC2"/>
</dbReference>
<proteinExistence type="inferred from homology"/>
<comment type="subcellular location">
    <subcellularLocation>
        <location evidence="1 5">Nucleus</location>
    </subcellularLocation>
</comment>
<evidence type="ECO:0000259" key="7">
    <source>
        <dbReference type="Pfam" id="PF04084"/>
    </source>
</evidence>